<protein>
    <submittedName>
        <fullName evidence="2">MAC/Perforin domain-containing protein</fullName>
    </submittedName>
</protein>
<evidence type="ECO:0000259" key="1">
    <source>
        <dbReference type="PROSITE" id="PS51412"/>
    </source>
</evidence>
<reference evidence="3" key="1">
    <citation type="submission" date="2016-10" db="EMBL/GenBank/DDBJ databases">
        <authorList>
            <person name="Varghese N."/>
            <person name="Submissions S."/>
        </authorList>
    </citation>
    <scope>NUCLEOTIDE SEQUENCE [LARGE SCALE GENOMIC DNA]</scope>
    <source>
        <strain evidence="3">DSM 23445</strain>
    </source>
</reference>
<sequence length="509" mass="57140">MKKVFYQCIFAFLTFLVSCSVEHEPSQQKIEKIINEEIEEKFFDLEELSSNGFNLRTSSYSNYNLLGHGYDVTKNHAVEDGSSNKPQVIDIAALESDNSVNLLFTSPINMQTNDIEFGENAYDFSSKITSSQDLNVQLALFGKKISSKFSNSKNILNKFNSKFIYGSHQISYRKKSARIIGSFSTPDTNESINIRNNYLNSTFLAFVNSHTPQEIVQNYGTHVLVDVVIGAAFELSYQAETNSTERLQVAEIGLHFGVDSLVGIGGNQNFSENLLQTIKNGRIKWTARGGNPSASIISGEINLNSGQPINQLNLGPWEASHTESNYVLIDVPNNGYVPIYFFVTDITKRNALKSYIDSYLVNNSISMFDEKISVIRYYNHSRLDHLYTIDSQNELLGGYIQEGTAFFALSYKAPQAFPVYRFYGSKGRNHYYIKGDGNSIPATPSGYVNQGIVFYAYGSNINGAKPVYELYKHESSSRVNHLYTIDINEKNNAVASGYQYLGIKFYALP</sequence>
<gene>
    <name evidence="2" type="ORF">SAMN04489724_0370</name>
</gene>
<evidence type="ECO:0000313" key="2">
    <source>
        <dbReference type="EMBL" id="SFU20849.1"/>
    </source>
</evidence>
<dbReference type="InterPro" id="IPR043708">
    <property type="entry name" value="DUF5648"/>
</dbReference>
<dbReference type="Proteomes" id="UP000199673">
    <property type="component" value="Unassembled WGS sequence"/>
</dbReference>
<evidence type="ECO:0000313" key="3">
    <source>
        <dbReference type="Proteomes" id="UP000199673"/>
    </source>
</evidence>
<dbReference type="EMBL" id="FPBF01000015">
    <property type="protein sequence ID" value="SFU20849.1"/>
    <property type="molecule type" value="Genomic_DNA"/>
</dbReference>
<dbReference type="AlphaFoldDB" id="A0A1I7EAB4"/>
<dbReference type="RefSeq" id="WP_091698619.1">
    <property type="nucleotide sequence ID" value="NZ_FPBF01000015.1"/>
</dbReference>
<dbReference type="Pfam" id="PF01823">
    <property type="entry name" value="MACPF"/>
    <property type="match status" value="1"/>
</dbReference>
<feature type="domain" description="MACPF" evidence="1">
    <location>
        <begin position="32"/>
        <end position="376"/>
    </location>
</feature>
<dbReference type="InterPro" id="IPR020864">
    <property type="entry name" value="MACPF"/>
</dbReference>
<dbReference type="STRING" id="305507.SAMN04489724_0370"/>
<dbReference type="PROSITE" id="PS51412">
    <property type="entry name" value="MACPF_2"/>
    <property type="match status" value="1"/>
</dbReference>
<organism evidence="2 3">
    <name type="scientific">Algoriphagus locisalis</name>
    <dbReference type="NCBI Taxonomy" id="305507"/>
    <lineage>
        <taxon>Bacteria</taxon>
        <taxon>Pseudomonadati</taxon>
        <taxon>Bacteroidota</taxon>
        <taxon>Cytophagia</taxon>
        <taxon>Cytophagales</taxon>
        <taxon>Cyclobacteriaceae</taxon>
        <taxon>Algoriphagus</taxon>
    </lineage>
</organism>
<name>A0A1I7EAB4_9BACT</name>
<dbReference type="OrthoDB" id="1038436at2"/>
<dbReference type="PROSITE" id="PS51257">
    <property type="entry name" value="PROKAR_LIPOPROTEIN"/>
    <property type="match status" value="1"/>
</dbReference>
<accession>A0A1I7EAB4</accession>
<keyword evidence="3" id="KW-1185">Reference proteome</keyword>
<proteinExistence type="predicted"/>
<dbReference type="Pfam" id="PF18885">
    <property type="entry name" value="DUF5648"/>
    <property type="match status" value="1"/>
</dbReference>